<dbReference type="UniPathway" id="UPA00159">
    <property type="reaction ID" value="UER00277"/>
</dbReference>
<comment type="catalytic activity">
    <reaction evidence="9">
        <text>UTP + L-glutamine + ATP + H2O = CTP + L-glutamate + ADP + phosphate + 2 H(+)</text>
        <dbReference type="Rhea" id="RHEA:26426"/>
        <dbReference type="ChEBI" id="CHEBI:15377"/>
        <dbReference type="ChEBI" id="CHEBI:15378"/>
        <dbReference type="ChEBI" id="CHEBI:29985"/>
        <dbReference type="ChEBI" id="CHEBI:30616"/>
        <dbReference type="ChEBI" id="CHEBI:37563"/>
        <dbReference type="ChEBI" id="CHEBI:43474"/>
        <dbReference type="ChEBI" id="CHEBI:46398"/>
        <dbReference type="ChEBI" id="CHEBI:58359"/>
        <dbReference type="ChEBI" id="CHEBI:456216"/>
        <dbReference type="EC" id="6.3.4.2"/>
    </reaction>
</comment>
<proteinExistence type="inferred from homology"/>
<dbReference type="Gene3D" id="3.40.50.880">
    <property type="match status" value="1"/>
</dbReference>
<evidence type="ECO:0000313" key="12">
    <source>
        <dbReference type="EMBL" id="SFV78150.1"/>
    </source>
</evidence>
<dbReference type="EMBL" id="FPHQ01000306">
    <property type="protein sequence ID" value="SFV78150.1"/>
    <property type="molecule type" value="Genomic_DNA"/>
</dbReference>
<evidence type="ECO:0000256" key="5">
    <source>
        <dbReference type="ARBA" id="ARBA00022741"/>
    </source>
</evidence>
<evidence type="ECO:0000256" key="8">
    <source>
        <dbReference type="ARBA" id="ARBA00022975"/>
    </source>
</evidence>
<dbReference type="InterPro" id="IPR027417">
    <property type="entry name" value="P-loop_NTPase"/>
</dbReference>
<dbReference type="InterPro" id="IPR004468">
    <property type="entry name" value="CTP_synthase"/>
</dbReference>
<dbReference type="InterPro" id="IPR029062">
    <property type="entry name" value="Class_I_gatase-like"/>
</dbReference>
<dbReference type="FunFam" id="3.40.50.880:FF:000002">
    <property type="entry name" value="CTP synthase"/>
    <property type="match status" value="1"/>
</dbReference>
<evidence type="ECO:0000259" key="11">
    <source>
        <dbReference type="Pfam" id="PF06418"/>
    </source>
</evidence>
<dbReference type="NCBIfam" id="NF003792">
    <property type="entry name" value="PRK05380.1"/>
    <property type="match status" value="1"/>
</dbReference>
<evidence type="ECO:0000256" key="6">
    <source>
        <dbReference type="ARBA" id="ARBA00022840"/>
    </source>
</evidence>
<reference evidence="12" key="1">
    <citation type="submission" date="2016-10" db="EMBL/GenBank/DDBJ databases">
        <authorList>
            <person name="de Groot N.N."/>
        </authorList>
    </citation>
    <scope>NUCLEOTIDE SEQUENCE</scope>
</reference>
<dbReference type="Pfam" id="PF00117">
    <property type="entry name" value="GATase"/>
    <property type="match status" value="1"/>
</dbReference>
<evidence type="ECO:0000256" key="4">
    <source>
        <dbReference type="ARBA" id="ARBA00022598"/>
    </source>
</evidence>
<dbReference type="EC" id="6.3.4.2" evidence="3"/>
<dbReference type="GO" id="GO:0005829">
    <property type="term" value="C:cytosol"/>
    <property type="evidence" value="ECO:0007669"/>
    <property type="project" value="TreeGrafter"/>
</dbReference>
<comment type="pathway">
    <text evidence="1">Pyrimidine metabolism; CTP biosynthesis via de novo pathway; CTP from UDP: step 2/2.</text>
</comment>
<dbReference type="AlphaFoldDB" id="A0A1W1DC28"/>
<dbReference type="PROSITE" id="PS51273">
    <property type="entry name" value="GATASE_TYPE_1"/>
    <property type="match status" value="1"/>
</dbReference>
<feature type="domain" description="Glutamine amidotransferase" evidence="10">
    <location>
        <begin position="95"/>
        <end position="327"/>
    </location>
</feature>
<dbReference type="GO" id="GO:0003883">
    <property type="term" value="F:CTP synthase activity"/>
    <property type="evidence" value="ECO:0007669"/>
    <property type="project" value="UniProtKB-EC"/>
</dbReference>
<evidence type="ECO:0000256" key="2">
    <source>
        <dbReference type="ARBA" id="ARBA00007533"/>
    </source>
</evidence>
<protein>
    <recommendedName>
        <fullName evidence="3">CTP synthase (glutamine hydrolyzing)</fullName>
        <ecNumber evidence="3">6.3.4.2</ecNumber>
    </recommendedName>
</protein>
<dbReference type="Pfam" id="PF06418">
    <property type="entry name" value="CTP_synth_N"/>
    <property type="match status" value="1"/>
</dbReference>
<dbReference type="PANTHER" id="PTHR11550:SF0">
    <property type="entry name" value="CTP SYNTHASE-RELATED"/>
    <property type="match status" value="1"/>
</dbReference>
<evidence type="ECO:0000256" key="9">
    <source>
        <dbReference type="ARBA" id="ARBA00047781"/>
    </source>
</evidence>
<evidence type="ECO:0000259" key="10">
    <source>
        <dbReference type="Pfam" id="PF00117"/>
    </source>
</evidence>
<dbReference type="SUPFAM" id="SSF52317">
    <property type="entry name" value="Class I glutamine amidotransferase-like"/>
    <property type="match status" value="1"/>
</dbReference>
<dbReference type="InterPro" id="IPR033828">
    <property type="entry name" value="GATase1_CTP_Synthase"/>
</dbReference>
<comment type="similarity">
    <text evidence="2">Belongs to the CTP synthase family.</text>
</comment>
<gene>
    <name evidence="12" type="ORF">MNB_SUP05-10-178</name>
</gene>
<keyword evidence="5" id="KW-0547">Nucleotide-binding</keyword>
<keyword evidence="7" id="KW-0315">Glutamine amidotransferase</keyword>
<dbReference type="GO" id="GO:0042802">
    <property type="term" value="F:identical protein binding"/>
    <property type="evidence" value="ECO:0007669"/>
    <property type="project" value="TreeGrafter"/>
</dbReference>
<evidence type="ECO:0000256" key="7">
    <source>
        <dbReference type="ARBA" id="ARBA00022962"/>
    </source>
</evidence>
<dbReference type="CDD" id="cd01746">
    <property type="entry name" value="GATase1_CTP_Synthase"/>
    <property type="match status" value="1"/>
</dbReference>
<dbReference type="Gene3D" id="3.40.50.300">
    <property type="entry name" value="P-loop containing nucleotide triphosphate hydrolases"/>
    <property type="match status" value="1"/>
</dbReference>
<accession>A0A1W1DC28</accession>
<dbReference type="SUPFAM" id="SSF52540">
    <property type="entry name" value="P-loop containing nucleoside triphosphate hydrolases"/>
    <property type="match status" value="1"/>
</dbReference>
<dbReference type="PANTHER" id="PTHR11550">
    <property type="entry name" value="CTP SYNTHASE"/>
    <property type="match status" value="1"/>
</dbReference>
<evidence type="ECO:0000256" key="1">
    <source>
        <dbReference type="ARBA" id="ARBA00005171"/>
    </source>
</evidence>
<keyword evidence="4 12" id="KW-0436">Ligase</keyword>
<keyword evidence="6" id="KW-0067">ATP-binding</keyword>
<dbReference type="InterPro" id="IPR017456">
    <property type="entry name" value="CTP_synthase_N"/>
</dbReference>
<dbReference type="InterPro" id="IPR017926">
    <property type="entry name" value="GATASE"/>
</dbReference>
<evidence type="ECO:0000256" key="3">
    <source>
        <dbReference type="ARBA" id="ARBA00012291"/>
    </source>
</evidence>
<dbReference type="GO" id="GO:0044210">
    <property type="term" value="P:'de novo' CTP biosynthetic process"/>
    <property type="evidence" value="ECO:0007669"/>
    <property type="project" value="UniProtKB-UniPathway"/>
</dbReference>
<dbReference type="GO" id="GO:0019856">
    <property type="term" value="P:pyrimidine nucleobase biosynthetic process"/>
    <property type="evidence" value="ECO:0007669"/>
    <property type="project" value="TreeGrafter"/>
</dbReference>
<name>A0A1W1DC28_9ZZZZ</name>
<keyword evidence="8" id="KW-0665">Pyrimidine biosynthesis</keyword>
<organism evidence="12">
    <name type="scientific">hydrothermal vent metagenome</name>
    <dbReference type="NCBI Taxonomy" id="652676"/>
    <lineage>
        <taxon>unclassified sequences</taxon>
        <taxon>metagenomes</taxon>
        <taxon>ecological metagenomes</taxon>
    </lineage>
</organism>
<dbReference type="GO" id="GO:0005524">
    <property type="term" value="F:ATP binding"/>
    <property type="evidence" value="ECO:0007669"/>
    <property type="project" value="UniProtKB-KW"/>
</dbReference>
<feature type="domain" description="CTP synthase N-terminal" evidence="11">
    <location>
        <begin position="1"/>
        <end position="59"/>
    </location>
</feature>
<sequence length="339" mass="37345">MICRSEYPLPDAERAKIALFTNVEASSVFTSLDVDTIYKVPQALHEQGLDNVVVRKLSLDCKDADLSEWASVVNKLENPTHSVDIAMVGKYMDLTEAYKSLSESLLHAGVHTQTKVNIHYFDSEEIEKNGTDCLSEMSAILVPGGFGNRGVEGKIATVQFARENNVPYLGICLGMQVAVIEYARNVAGMTDANSTEFDENTPYSVVGLITEWQDEDGSVQTRDEGSDLGGTMRLGGQECALVKGTNAREIYGKDVITERHRHRYEVNNQLIGQIEAAGLTISGRSIDGTLVEMVEIKDHPWFVACQFHPEFTSNPRDGHPLFESFIKAASKAHNLILSS</sequence>